<dbReference type="InterPro" id="IPR007410">
    <property type="entry name" value="LpqE-like"/>
</dbReference>
<evidence type="ECO:0008006" key="4">
    <source>
        <dbReference type="Google" id="ProtNLM"/>
    </source>
</evidence>
<gene>
    <name evidence="2" type="ORF">SAMN06296058_0544</name>
</gene>
<dbReference type="Gene3D" id="2.60.40.1890">
    <property type="entry name" value="PCu(A)C copper chaperone"/>
    <property type="match status" value="1"/>
</dbReference>
<evidence type="ECO:0000313" key="2">
    <source>
        <dbReference type="EMBL" id="SKC46619.1"/>
    </source>
</evidence>
<organism evidence="2 3">
    <name type="scientific">Pseudoxanthomonas indica</name>
    <dbReference type="NCBI Taxonomy" id="428993"/>
    <lineage>
        <taxon>Bacteria</taxon>
        <taxon>Pseudomonadati</taxon>
        <taxon>Pseudomonadota</taxon>
        <taxon>Gammaproteobacteria</taxon>
        <taxon>Lysobacterales</taxon>
        <taxon>Lysobacteraceae</taxon>
        <taxon>Pseudoxanthomonas</taxon>
    </lineage>
</organism>
<dbReference type="Pfam" id="PF04314">
    <property type="entry name" value="PCuAC"/>
    <property type="match status" value="1"/>
</dbReference>
<sequence length="149" mass="15717">MNSRLVSVCALALGLLAVSHGAHAADCAITASQAWIRLPPTAAMPMAAGFVRIDNPCGKAVNIVGAESLFFGDVSLHESRVVDGVNQMREIQNLPVAAGKSVQLKPGGLHLMLMQPESPLKEGEQPVITLKLQDGRSLPVTFTVRKTAP</sequence>
<dbReference type="STRING" id="428993.SAMN06296058_0544"/>
<dbReference type="RefSeq" id="WP_079722933.1">
    <property type="nucleotide sequence ID" value="NZ_BMCL01000003.1"/>
</dbReference>
<dbReference type="SUPFAM" id="SSF110087">
    <property type="entry name" value="DR1885-like metal-binding protein"/>
    <property type="match status" value="1"/>
</dbReference>
<dbReference type="OrthoDB" id="9796962at2"/>
<dbReference type="EMBL" id="FUZV01000001">
    <property type="protein sequence ID" value="SKC46619.1"/>
    <property type="molecule type" value="Genomic_DNA"/>
</dbReference>
<name>A0A1T5J5D6_9GAMM</name>
<dbReference type="PANTHER" id="PTHR36302:SF1">
    <property type="entry name" value="COPPER CHAPERONE PCU(A)C"/>
    <property type="match status" value="1"/>
</dbReference>
<reference evidence="2 3" key="1">
    <citation type="submission" date="2017-02" db="EMBL/GenBank/DDBJ databases">
        <authorList>
            <person name="Peterson S.W."/>
        </authorList>
    </citation>
    <scope>NUCLEOTIDE SEQUENCE [LARGE SCALE GENOMIC DNA]</scope>
    <source>
        <strain evidence="2 3">P15</strain>
    </source>
</reference>
<feature type="signal peptide" evidence="1">
    <location>
        <begin position="1"/>
        <end position="24"/>
    </location>
</feature>
<evidence type="ECO:0000313" key="3">
    <source>
        <dbReference type="Proteomes" id="UP000190341"/>
    </source>
</evidence>
<dbReference type="InterPro" id="IPR058248">
    <property type="entry name" value="Lxx211020-like"/>
</dbReference>
<dbReference type="InterPro" id="IPR036182">
    <property type="entry name" value="PCuAC_sf"/>
</dbReference>
<feature type="chain" id="PRO_5012414141" description="Copper(I)-binding protein" evidence="1">
    <location>
        <begin position="25"/>
        <end position="149"/>
    </location>
</feature>
<keyword evidence="1" id="KW-0732">Signal</keyword>
<accession>A0A1T5J5D6</accession>
<dbReference type="PANTHER" id="PTHR36302">
    <property type="entry name" value="BLR7088 PROTEIN"/>
    <property type="match status" value="1"/>
</dbReference>
<keyword evidence="3" id="KW-1185">Reference proteome</keyword>
<proteinExistence type="predicted"/>
<evidence type="ECO:0000256" key="1">
    <source>
        <dbReference type="SAM" id="SignalP"/>
    </source>
</evidence>
<dbReference type="Proteomes" id="UP000190341">
    <property type="component" value="Unassembled WGS sequence"/>
</dbReference>
<dbReference type="AlphaFoldDB" id="A0A1T5J5D6"/>
<protein>
    <recommendedName>
        <fullName evidence="4">Copper(I)-binding protein</fullName>
    </recommendedName>
</protein>